<reference evidence="2" key="1">
    <citation type="submission" date="2022-06" db="EMBL/GenBank/DDBJ databases">
        <title>Complete genome sequences of two strains of the flax pathogen Septoria linicola.</title>
        <authorList>
            <person name="Lapalu N."/>
            <person name="Simon A."/>
            <person name="Demenou B."/>
            <person name="Paumier D."/>
            <person name="Guillot M.-P."/>
            <person name="Gout L."/>
            <person name="Valade R."/>
        </authorList>
    </citation>
    <scope>NUCLEOTIDE SEQUENCE</scope>
    <source>
        <strain evidence="2">SE15195</strain>
    </source>
</reference>
<evidence type="ECO:0000256" key="1">
    <source>
        <dbReference type="SAM" id="MobiDB-lite"/>
    </source>
</evidence>
<feature type="region of interest" description="Disordered" evidence="1">
    <location>
        <begin position="26"/>
        <end position="63"/>
    </location>
</feature>
<organism evidence="2 3">
    <name type="scientific">Septoria linicola</name>
    <dbReference type="NCBI Taxonomy" id="215465"/>
    <lineage>
        <taxon>Eukaryota</taxon>
        <taxon>Fungi</taxon>
        <taxon>Dikarya</taxon>
        <taxon>Ascomycota</taxon>
        <taxon>Pezizomycotina</taxon>
        <taxon>Dothideomycetes</taxon>
        <taxon>Dothideomycetidae</taxon>
        <taxon>Mycosphaerellales</taxon>
        <taxon>Mycosphaerellaceae</taxon>
        <taxon>Septoria</taxon>
    </lineage>
</organism>
<proteinExistence type="predicted"/>
<sequence length="138" mass="15049">MGNGMAVKSCVEDFAIETFSRVDKAQRKKKVTKQAADDQADEAQRNNKVTMQAADDQAAQRSNKVTKQIVNMFQALATFMDSGQAASRRVASIDRPCSADSRSHQLVEDLSASILVIEQPVAAEQASTEDDLEAELKT</sequence>
<keyword evidence="3" id="KW-1185">Reference proteome</keyword>
<evidence type="ECO:0000313" key="2">
    <source>
        <dbReference type="EMBL" id="USW59724.1"/>
    </source>
</evidence>
<evidence type="ECO:0000313" key="3">
    <source>
        <dbReference type="Proteomes" id="UP001056384"/>
    </source>
</evidence>
<protein>
    <submittedName>
        <fullName evidence="2">Uncharacterized protein</fullName>
    </submittedName>
</protein>
<dbReference type="Proteomes" id="UP001056384">
    <property type="component" value="Chromosome 15"/>
</dbReference>
<accession>A0A9Q9B2C4</accession>
<gene>
    <name evidence="2" type="ORF">Slin15195_G130430</name>
</gene>
<dbReference type="AlphaFoldDB" id="A0A9Q9B2C4"/>
<dbReference type="EMBL" id="CP099432">
    <property type="protein sequence ID" value="USW59724.1"/>
    <property type="molecule type" value="Genomic_DNA"/>
</dbReference>
<name>A0A9Q9B2C4_9PEZI</name>